<feature type="compositionally biased region" description="Polar residues" evidence="2">
    <location>
        <begin position="32"/>
        <end position="41"/>
    </location>
</feature>
<feature type="compositionally biased region" description="Acidic residues" evidence="2">
    <location>
        <begin position="70"/>
        <end position="79"/>
    </location>
</feature>
<dbReference type="AlphaFoldDB" id="A0A2B4S6Z9"/>
<accession>A0A2B4S6Z9</accession>
<reference evidence="4" key="1">
    <citation type="journal article" date="2017" name="bioRxiv">
        <title>Comparative analysis of the genomes of Stylophora pistillata and Acropora digitifera provides evidence for extensive differences between species of corals.</title>
        <authorList>
            <person name="Voolstra C.R."/>
            <person name="Li Y."/>
            <person name="Liew Y.J."/>
            <person name="Baumgarten S."/>
            <person name="Zoccola D."/>
            <person name="Flot J.-F."/>
            <person name="Tambutte S."/>
            <person name="Allemand D."/>
            <person name="Aranda M."/>
        </authorList>
    </citation>
    <scope>NUCLEOTIDE SEQUENCE [LARGE SCALE GENOMIC DNA]</scope>
</reference>
<sequence>MSEHDKQLESFFAKKEKGKKSKGKSKFTTSEAITKQVGSTQKETDGRSKDQPSKKTSGVTPTPSNTKEEEWIDFQEPEEKDYSGLRIQSLQIGENTEGEGSEGNEQEDEEDEGDPSVRKDKTVGPWQQLSTASQGTAASQDSEESKPVGVYRPPAYRAPGRRAPVSSGRKMPEIDSEIAFPSLSAAMASNDKSSKETNGGKSFETVKHGSRTVENLADRGPQLDLGNKFEALRRS</sequence>
<gene>
    <name evidence="3" type="primary">cdv3</name>
    <name evidence="3" type="ORF">AWC38_SpisGene10506</name>
</gene>
<feature type="compositionally biased region" description="Polar residues" evidence="2">
    <location>
        <begin position="54"/>
        <end position="65"/>
    </location>
</feature>
<feature type="region of interest" description="Disordered" evidence="2">
    <location>
        <begin position="1"/>
        <end position="173"/>
    </location>
</feature>
<feature type="compositionally biased region" description="Basic and acidic residues" evidence="2">
    <location>
        <begin position="1"/>
        <end position="15"/>
    </location>
</feature>
<dbReference type="PANTHER" id="PTHR16284">
    <property type="entry name" value="PROTEIN CDV3 HOMOLOG"/>
    <property type="match status" value="1"/>
</dbReference>
<feature type="compositionally biased region" description="Polar residues" evidence="2">
    <location>
        <begin position="125"/>
        <end position="140"/>
    </location>
</feature>
<dbReference type="OrthoDB" id="6288097at2759"/>
<evidence type="ECO:0000256" key="1">
    <source>
        <dbReference type="ARBA" id="ARBA00006062"/>
    </source>
</evidence>
<keyword evidence="4" id="KW-1185">Reference proteome</keyword>
<feature type="compositionally biased region" description="Basic and acidic residues" evidence="2">
    <location>
        <begin position="42"/>
        <end position="53"/>
    </location>
</feature>
<dbReference type="Proteomes" id="UP000225706">
    <property type="component" value="Unassembled WGS sequence"/>
</dbReference>
<comment type="similarity">
    <text evidence="1">Belongs to the CDV3 family.</text>
</comment>
<feature type="compositionally biased region" description="Low complexity" evidence="2">
    <location>
        <begin position="151"/>
        <end position="164"/>
    </location>
</feature>
<dbReference type="GO" id="GO:0005737">
    <property type="term" value="C:cytoplasm"/>
    <property type="evidence" value="ECO:0007669"/>
    <property type="project" value="TreeGrafter"/>
</dbReference>
<feature type="region of interest" description="Disordered" evidence="2">
    <location>
        <begin position="187"/>
        <end position="221"/>
    </location>
</feature>
<evidence type="ECO:0000313" key="3">
    <source>
        <dbReference type="EMBL" id="PFX24859.1"/>
    </source>
</evidence>
<dbReference type="STRING" id="50429.A0A2B4S6Z9"/>
<evidence type="ECO:0000256" key="2">
    <source>
        <dbReference type="SAM" id="MobiDB-lite"/>
    </source>
</evidence>
<comment type="caution">
    <text evidence="3">The sequence shown here is derived from an EMBL/GenBank/DDBJ whole genome shotgun (WGS) entry which is preliminary data.</text>
</comment>
<organism evidence="3 4">
    <name type="scientific">Stylophora pistillata</name>
    <name type="common">Smooth cauliflower coral</name>
    <dbReference type="NCBI Taxonomy" id="50429"/>
    <lineage>
        <taxon>Eukaryota</taxon>
        <taxon>Metazoa</taxon>
        <taxon>Cnidaria</taxon>
        <taxon>Anthozoa</taxon>
        <taxon>Hexacorallia</taxon>
        <taxon>Scleractinia</taxon>
        <taxon>Astrocoeniina</taxon>
        <taxon>Pocilloporidae</taxon>
        <taxon>Stylophora</taxon>
    </lineage>
</organism>
<dbReference type="InterPro" id="IPR026806">
    <property type="entry name" value="CDV3"/>
</dbReference>
<feature type="compositionally biased region" description="Basic residues" evidence="2">
    <location>
        <begin position="16"/>
        <end position="25"/>
    </location>
</feature>
<protein>
    <submittedName>
        <fullName evidence="3">Protein CDV3-like</fullName>
    </submittedName>
</protein>
<proteinExistence type="inferred from homology"/>
<name>A0A2B4S6Z9_STYPI</name>
<feature type="compositionally biased region" description="Acidic residues" evidence="2">
    <location>
        <begin position="96"/>
        <end position="114"/>
    </location>
</feature>
<evidence type="ECO:0000313" key="4">
    <source>
        <dbReference type="Proteomes" id="UP000225706"/>
    </source>
</evidence>
<dbReference type="Pfam" id="PF15359">
    <property type="entry name" value="CDV3"/>
    <property type="match status" value="1"/>
</dbReference>
<dbReference type="PANTHER" id="PTHR16284:SF13">
    <property type="entry name" value="PROTEIN CDV3 HOMOLOG"/>
    <property type="match status" value="1"/>
</dbReference>
<dbReference type="EMBL" id="LSMT01000165">
    <property type="protein sequence ID" value="PFX24859.1"/>
    <property type="molecule type" value="Genomic_DNA"/>
</dbReference>